<evidence type="ECO:0000313" key="1">
    <source>
        <dbReference type="EMBL" id="AGO48454.1"/>
    </source>
</evidence>
<dbReference type="EMBL" id="KC821619">
    <property type="protein sequence ID" value="AGO48454.1"/>
    <property type="molecule type" value="Genomic_DNA"/>
</dbReference>
<dbReference type="GeneID" id="16797077"/>
<dbReference type="KEGG" id="vg:16797077"/>
<dbReference type="RefSeq" id="YP_008240921.1">
    <property type="nucleotide sequence ID" value="NC_021790.1"/>
</dbReference>
<keyword evidence="2" id="KW-1185">Reference proteome</keyword>
<dbReference type="Proteomes" id="UP000014712">
    <property type="component" value="Segment"/>
</dbReference>
<dbReference type="OrthoDB" id="20051at10239"/>
<name>R9ZYM5_9CAUD</name>
<sequence length="77" mass="8953">MKVVTIEVAKKPWAETPLAWGIPSIPGPLGFNKVFFYPKTKCKYKDGFLDLPYWMYNKNFAMEKNKPVILRSVEIEV</sequence>
<reference evidence="2" key="2">
    <citation type="submission" date="2013-03" db="EMBL/GenBank/DDBJ databases">
        <title>The Cellulophaga phages: a novel, diverse, and globally ubiquitous model system.</title>
        <authorList>
            <person name="Holmfeldt K."/>
            <person name="Solonenko N."/>
            <person name="Shah M."/>
            <person name="Corrier K."/>
            <person name="Riemann L."/>
            <person name="VerBerkmoes N.C."/>
            <person name="Sullivan M.B."/>
        </authorList>
    </citation>
    <scope>NUCLEOTIDE SEQUENCE [LARGE SCALE GENOMIC DNA]</scope>
</reference>
<protein>
    <submittedName>
        <fullName evidence="1">Uncharacterized protein</fullName>
    </submittedName>
</protein>
<gene>
    <name evidence="1" type="ORF">Phi18:1_gp07</name>
</gene>
<reference evidence="1 2" key="1">
    <citation type="journal article" date="2013" name="Proc. Natl. Acad. Sci. U.S.A.">
        <title>Twelve previously unknown phage genera are ubiquitous in global oceans.</title>
        <authorList>
            <person name="Holmfeldt K."/>
            <person name="Solonenko N."/>
            <person name="Shah M."/>
            <person name="Corrier K."/>
            <person name="Riemann L."/>
            <person name="Verberkmoes N.C."/>
            <person name="Sullivan M.B."/>
        </authorList>
    </citation>
    <scope>NUCLEOTIDE SEQUENCE [LARGE SCALE GENOMIC DNA]</scope>
    <source>
        <strain evidence="1">Phi18:1</strain>
    </source>
</reference>
<accession>R9ZYM5</accession>
<organism evidence="1 2">
    <name type="scientific">Cellulophaga phage phi18:1</name>
    <dbReference type="NCBI Taxonomy" id="1327982"/>
    <lineage>
        <taxon>Viruses</taxon>
        <taxon>Duplodnaviria</taxon>
        <taxon>Heunggongvirae</taxon>
        <taxon>Uroviricota</taxon>
        <taxon>Caudoviricetes</taxon>
        <taxon>Helsingorvirus</taxon>
        <taxon>Helsingorvirus Cba181</taxon>
    </lineage>
</organism>
<evidence type="ECO:0000313" key="2">
    <source>
        <dbReference type="Proteomes" id="UP000014712"/>
    </source>
</evidence>
<proteinExistence type="predicted"/>